<organism evidence="2">
    <name type="scientific">viral metagenome</name>
    <dbReference type="NCBI Taxonomy" id="1070528"/>
    <lineage>
        <taxon>unclassified sequences</taxon>
        <taxon>metagenomes</taxon>
        <taxon>organismal metagenomes</taxon>
    </lineage>
</organism>
<evidence type="ECO:0000313" key="2">
    <source>
        <dbReference type="EMBL" id="QHU04516.1"/>
    </source>
</evidence>
<evidence type="ECO:0008006" key="3">
    <source>
        <dbReference type="Google" id="ProtNLM"/>
    </source>
</evidence>
<evidence type="ECO:0000256" key="1">
    <source>
        <dbReference type="SAM" id="Phobius"/>
    </source>
</evidence>
<proteinExistence type="predicted"/>
<reference evidence="2" key="1">
    <citation type="journal article" date="2020" name="Nature">
        <title>Giant virus diversity and host interactions through global metagenomics.</title>
        <authorList>
            <person name="Schulz F."/>
            <person name="Roux S."/>
            <person name="Paez-Espino D."/>
            <person name="Jungbluth S."/>
            <person name="Walsh D.A."/>
            <person name="Denef V.J."/>
            <person name="McMahon K.D."/>
            <person name="Konstantinidis K.T."/>
            <person name="Eloe-Fadrosh E.A."/>
            <person name="Kyrpides N.C."/>
            <person name="Woyke T."/>
        </authorList>
    </citation>
    <scope>NUCLEOTIDE SEQUENCE</scope>
    <source>
        <strain evidence="2">GVMAG-M-3300027708-51</strain>
    </source>
</reference>
<keyword evidence="1" id="KW-1133">Transmembrane helix</keyword>
<dbReference type="AlphaFoldDB" id="A0A6C0JIA8"/>
<keyword evidence="1" id="KW-0812">Transmembrane</keyword>
<keyword evidence="1" id="KW-0472">Membrane</keyword>
<sequence length="241" mass="25964">MGDSGSADIGDRISWTIVLEEYFAQTGEKANGLAIMHKKAESIFTRRKTYIDLPVIIGSGAVAFLNAGSSSLFADHQLAATALGVGSLVIGILNTMGSYFAWAKRAEGHRMSAIHYAKLYRFINVEMRLPRLERMQPGDYLKYVKDQYDRLAELSPPIPGSVAKEFSKTMERYNDISKPEETNGLNKIEIFVDSAHELGGLTAPLSPPPRSAPPSPATHVKIVLPAAVVAAAPAAPKAPGA</sequence>
<accession>A0A6C0JIA8</accession>
<feature type="transmembrane region" description="Helical" evidence="1">
    <location>
        <begin position="49"/>
        <end position="67"/>
    </location>
</feature>
<dbReference type="EMBL" id="MN740401">
    <property type="protein sequence ID" value="QHU04516.1"/>
    <property type="molecule type" value="Genomic_DNA"/>
</dbReference>
<protein>
    <recommendedName>
        <fullName evidence="3">VP11</fullName>
    </recommendedName>
</protein>
<feature type="transmembrane region" description="Helical" evidence="1">
    <location>
        <begin position="79"/>
        <end position="102"/>
    </location>
</feature>
<name>A0A6C0JIA8_9ZZZZ</name>